<dbReference type="EMBL" id="JAIXMP010000004">
    <property type="protein sequence ID" value="KAI9274615.1"/>
    <property type="molecule type" value="Genomic_DNA"/>
</dbReference>
<dbReference type="Proteomes" id="UP001209540">
    <property type="component" value="Unassembled WGS sequence"/>
</dbReference>
<evidence type="ECO:0000313" key="6">
    <source>
        <dbReference type="EMBL" id="KAI9274615.1"/>
    </source>
</evidence>
<evidence type="ECO:0000313" key="7">
    <source>
        <dbReference type="Proteomes" id="UP001209540"/>
    </source>
</evidence>
<proteinExistence type="inferred from homology"/>
<evidence type="ECO:0000256" key="3">
    <source>
        <dbReference type="PROSITE-ProRule" id="PRU00283"/>
    </source>
</evidence>
<feature type="domain" description="Kinesin motor" evidence="5">
    <location>
        <begin position="28"/>
        <end position="355"/>
    </location>
</feature>
<protein>
    <recommendedName>
        <fullName evidence="4">Kinesin-like protein</fullName>
    </recommendedName>
</protein>
<dbReference type="Gene3D" id="3.40.850.10">
    <property type="entry name" value="Kinesin motor domain"/>
    <property type="match status" value="1"/>
</dbReference>
<evidence type="ECO:0000259" key="5">
    <source>
        <dbReference type="PROSITE" id="PS50067"/>
    </source>
</evidence>
<dbReference type="GO" id="GO:0016787">
    <property type="term" value="F:hydrolase activity"/>
    <property type="evidence" value="ECO:0007669"/>
    <property type="project" value="UniProtKB-KW"/>
</dbReference>
<name>A0AAD5PI52_9FUNG</name>
<comment type="caution">
    <text evidence="6">The sequence shown here is derived from an EMBL/GenBank/DDBJ whole genome shotgun (WGS) entry which is preliminary data.</text>
</comment>
<keyword evidence="4" id="KW-0493">Microtubule</keyword>
<accession>A0AAD5PI52</accession>
<keyword evidence="6" id="KW-0378">Hydrolase</keyword>
<dbReference type="InterPro" id="IPR036961">
    <property type="entry name" value="Kinesin_motor_dom_sf"/>
</dbReference>
<comment type="similarity">
    <text evidence="3 4">Belongs to the TRAFAC class myosin-kinesin ATPase superfamily. Kinesin family.</text>
</comment>
<reference evidence="6" key="1">
    <citation type="journal article" date="2022" name="IScience">
        <title>Evolution of zygomycete secretomes and the origins of terrestrial fungal ecologies.</title>
        <authorList>
            <person name="Chang Y."/>
            <person name="Wang Y."/>
            <person name="Mondo S."/>
            <person name="Ahrendt S."/>
            <person name="Andreopoulos W."/>
            <person name="Barry K."/>
            <person name="Beard J."/>
            <person name="Benny G.L."/>
            <person name="Blankenship S."/>
            <person name="Bonito G."/>
            <person name="Cuomo C."/>
            <person name="Desiro A."/>
            <person name="Gervers K.A."/>
            <person name="Hundley H."/>
            <person name="Kuo A."/>
            <person name="LaButti K."/>
            <person name="Lang B.F."/>
            <person name="Lipzen A."/>
            <person name="O'Donnell K."/>
            <person name="Pangilinan J."/>
            <person name="Reynolds N."/>
            <person name="Sandor L."/>
            <person name="Smith M.E."/>
            <person name="Tsang A."/>
            <person name="Grigoriev I.V."/>
            <person name="Stajich J.E."/>
            <person name="Spatafora J.W."/>
        </authorList>
    </citation>
    <scope>NUCLEOTIDE SEQUENCE</scope>
    <source>
        <strain evidence="6">RSA 2281</strain>
    </source>
</reference>
<dbReference type="PANTHER" id="PTHR47969">
    <property type="entry name" value="CHROMOSOME-ASSOCIATED KINESIN KIF4A-RELATED"/>
    <property type="match status" value="1"/>
</dbReference>
<evidence type="ECO:0000256" key="1">
    <source>
        <dbReference type="ARBA" id="ARBA00022741"/>
    </source>
</evidence>
<dbReference type="GO" id="GO:0005524">
    <property type="term" value="F:ATP binding"/>
    <property type="evidence" value="ECO:0007669"/>
    <property type="project" value="UniProtKB-UniRule"/>
</dbReference>
<sequence length="504" mass="57392">MKKANLLFRMSLKNNSLLFTMKRTITNKIKIICRVRPFHNHEFPDDSVEVDNKSITVQDQRNFGNLMSFRFASCYSMETTQSEIFEQDVQPLIERVFEGYDATIFVYGVTGSGKTYTMEGAQHQPGIIPRVATYLFETKEASKISNIQITMSYMEIFKETVYDLLVPRDKMQRGGLDIREGPDREVFVANISEQELETLDDFEQIFNKASRNRSTASTKLNKRSSRSHAILSLNITISTPTNNRMDITQSHTVFGKVNLIDLAGSEDNRKTENKKDRMTESAAINKSLFVLGQVVEALNKGLTRVPFRDSKMTRILQPTLEGNSLGMMIINVAPGRDHLQDTINTLNFASRSKKIKSRSKGIQHSPLLPSIHDGLPFENQQQTPNRLLKRPLEYDSRRHNASLKLPRRDRHALPGYRRPTTVSEVNKSRFTTDYLQSNSSIGSNTGACINIAKNNKNKDDLIIISRKDLEDLLDRRINEVLSKHPLMNSSRSDYSRESGSDSTI</sequence>
<dbReference type="GO" id="GO:0007018">
    <property type="term" value="P:microtubule-based movement"/>
    <property type="evidence" value="ECO:0007669"/>
    <property type="project" value="InterPro"/>
</dbReference>
<feature type="binding site" evidence="3">
    <location>
        <begin position="108"/>
        <end position="115"/>
    </location>
    <ligand>
        <name>ATP</name>
        <dbReference type="ChEBI" id="CHEBI:30616"/>
    </ligand>
</feature>
<dbReference type="GO" id="GO:0008017">
    <property type="term" value="F:microtubule binding"/>
    <property type="evidence" value="ECO:0007669"/>
    <property type="project" value="InterPro"/>
</dbReference>
<evidence type="ECO:0000256" key="4">
    <source>
        <dbReference type="RuleBase" id="RU000394"/>
    </source>
</evidence>
<dbReference type="GO" id="GO:0003777">
    <property type="term" value="F:microtubule motor activity"/>
    <property type="evidence" value="ECO:0007669"/>
    <property type="project" value="InterPro"/>
</dbReference>
<dbReference type="InterPro" id="IPR001752">
    <property type="entry name" value="Kinesin_motor_dom"/>
</dbReference>
<organism evidence="6 7">
    <name type="scientific">Phascolomyces articulosus</name>
    <dbReference type="NCBI Taxonomy" id="60185"/>
    <lineage>
        <taxon>Eukaryota</taxon>
        <taxon>Fungi</taxon>
        <taxon>Fungi incertae sedis</taxon>
        <taxon>Mucoromycota</taxon>
        <taxon>Mucoromycotina</taxon>
        <taxon>Mucoromycetes</taxon>
        <taxon>Mucorales</taxon>
        <taxon>Lichtheimiaceae</taxon>
        <taxon>Phascolomyces</taxon>
    </lineage>
</organism>
<evidence type="ECO:0000256" key="2">
    <source>
        <dbReference type="ARBA" id="ARBA00022840"/>
    </source>
</evidence>
<dbReference type="CDD" id="cd00106">
    <property type="entry name" value="KISc"/>
    <property type="match status" value="1"/>
</dbReference>
<dbReference type="Pfam" id="PF00225">
    <property type="entry name" value="Kinesin"/>
    <property type="match status" value="1"/>
</dbReference>
<dbReference type="PRINTS" id="PR00380">
    <property type="entry name" value="KINESINHEAVY"/>
</dbReference>
<keyword evidence="7" id="KW-1185">Reference proteome</keyword>
<dbReference type="GO" id="GO:0007052">
    <property type="term" value="P:mitotic spindle organization"/>
    <property type="evidence" value="ECO:0007669"/>
    <property type="project" value="TreeGrafter"/>
</dbReference>
<dbReference type="SMART" id="SM00129">
    <property type="entry name" value="KISc"/>
    <property type="match status" value="1"/>
</dbReference>
<keyword evidence="1 3" id="KW-0547">Nucleotide-binding</keyword>
<dbReference type="GO" id="GO:0005874">
    <property type="term" value="C:microtubule"/>
    <property type="evidence" value="ECO:0007669"/>
    <property type="project" value="UniProtKB-KW"/>
</dbReference>
<keyword evidence="3 4" id="KW-0505">Motor protein</keyword>
<dbReference type="InterPro" id="IPR019821">
    <property type="entry name" value="Kinesin_motor_CS"/>
</dbReference>
<dbReference type="SUPFAM" id="SSF52540">
    <property type="entry name" value="P-loop containing nucleoside triphosphate hydrolases"/>
    <property type="match status" value="1"/>
</dbReference>
<keyword evidence="2 3" id="KW-0067">ATP-binding</keyword>
<dbReference type="PROSITE" id="PS50067">
    <property type="entry name" value="KINESIN_MOTOR_2"/>
    <property type="match status" value="1"/>
</dbReference>
<dbReference type="PROSITE" id="PS00411">
    <property type="entry name" value="KINESIN_MOTOR_1"/>
    <property type="match status" value="1"/>
</dbReference>
<dbReference type="InterPro" id="IPR027640">
    <property type="entry name" value="Kinesin-like_fam"/>
</dbReference>
<dbReference type="InterPro" id="IPR027417">
    <property type="entry name" value="P-loop_NTPase"/>
</dbReference>
<reference evidence="6" key="2">
    <citation type="submission" date="2023-02" db="EMBL/GenBank/DDBJ databases">
        <authorList>
            <consortium name="DOE Joint Genome Institute"/>
            <person name="Mondo S.J."/>
            <person name="Chang Y."/>
            <person name="Wang Y."/>
            <person name="Ahrendt S."/>
            <person name="Andreopoulos W."/>
            <person name="Barry K."/>
            <person name="Beard J."/>
            <person name="Benny G.L."/>
            <person name="Blankenship S."/>
            <person name="Bonito G."/>
            <person name="Cuomo C."/>
            <person name="Desiro A."/>
            <person name="Gervers K.A."/>
            <person name="Hundley H."/>
            <person name="Kuo A."/>
            <person name="LaButti K."/>
            <person name="Lang B.F."/>
            <person name="Lipzen A."/>
            <person name="O'Donnell K."/>
            <person name="Pangilinan J."/>
            <person name="Reynolds N."/>
            <person name="Sandor L."/>
            <person name="Smith M.W."/>
            <person name="Tsang A."/>
            <person name="Grigoriev I.V."/>
            <person name="Stajich J.E."/>
            <person name="Spatafora J.W."/>
        </authorList>
    </citation>
    <scope>NUCLEOTIDE SEQUENCE</scope>
    <source>
        <strain evidence="6">RSA 2281</strain>
    </source>
</reference>
<dbReference type="GO" id="GO:0051231">
    <property type="term" value="P:spindle elongation"/>
    <property type="evidence" value="ECO:0007669"/>
    <property type="project" value="TreeGrafter"/>
</dbReference>
<dbReference type="PANTHER" id="PTHR47969:SF9">
    <property type="entry name" value="KINESIN-LIKE PROTEIN"/>
    <property type="match status" value="1"/>
</dbReference>
<dbReference type="AlphaFoldDB" id="A0AAD5PI52"/>
<gene>
    <name evidence="6" type="ORF">BDA99DRAFT_498036</name>
</gene>
<dbReference type="GO" id="GO:0005875">
    <property type="term" value="C:microtubule associated complex"/>
    <property type="evidence" value="ECO:0007669"/>
    <property type="project" value="TreeGrafter"/>
</dbReference>